<dbReference type="EMBL" id="FNSV01000005">
    <property type="protein sequence ID" value="SEC31099.1"/>
    <property type="molecule type" value="Genomic_DNA"/>
</dbReference>
<keyword evidence="6" id="KW-1185">Reference proteome</keyword>
<organism evidence="5 6">
    <name type="scientific">Rhodococcus koreensis</name>
    <dbReference type="NCBI Taxonomy" id="99653"/>
    <lineage>
        <taxon>Bacteria</taxon>
        <taxon>Bacillati</taxon>
        <taxon>Actinomycetota</taxon>
        <taxon>Actinomycetes</taxon>
        <taxon>Mycobacteriales</taxon>
        <taxon>Nocardiaceae</taxon>
        <taxon>Rhodococcus</taxon>
    </lineage>
</organism>
<dbReference type="Gene3D" id="1.20.120.530">
    <property type="entry name" value="GntR ligand-binding domain-like"/>
    <property type="match status" value="1"/>
</dbReference>
<dbReference type="InterPro" id="IPR008920">
    <property type="entry name" value="TF_FadR/GntR_C"/>
</dbReference>
<dbReference type="SUPFAM" id="SSF46689">
    <property type="entry name" value="Homeodomain-like"/>
    <property type="match status" value="1"/>
</dbReference>
<dbReference type="Pfam" id="PF13565">
    <property type="entry name" value="HTH_32"/>
    <property type="match status" value="1"/>
</dbReference>
<dbReference type="GO" id="GO:0003677">
    <property type="term" value="F:DNA binding"/>
    <property type="evidence" value="ECO:0007669"/>
    <property type="project" value="UniProtKB-KW"/>
</dbReference>
<keyword evidence="3" id="KW-0804">Transcription</keyword>
<evidence type="ECO:0000256" key="3">
    <source>
        <dbReference type="ARBA" id="ARBA00023163"/>
    </source>
</evidence>
<evidence type="ECO:0000256" key="1">
    <source>
        <dbReference type="ARBA" id="ARBA00023015"/>
    </source>
</evidence>
<reference evidence="6" key="1">
    <citation type="submission" date="2016-10" db="EMBL/GenBank/DDBJ databases">
        <authorList>
            <person name="Varghese N."/>
            <person name="Submissions S."/>
        </authorList>
    </citation>
    <scope>NUCLEOTIDE SEQUENCE [LARGE SCALE GENOMIC DNA]</scope>
    <source>
        <strain evidence="6">DSM 44498</strain>
    </source>
</reference>
<gene>
    <name evidence="5" type="ORF">SAMN04490239_3630</name>
</gene>
<name>A0A1H4RGV4_9NOCA</name>
<evidence type="ECO:0000256" key="2">
    <source>
        <dbReference type="ARBA" id="ARBA00023125"/>
    </source>
</evidence>
<evidence type="ECO:0000259" key="4">
    <source>
        <dbReference type="SMART" id="SM00895"/>
    </source>
</evidence>
<dbReference type="Gene3D" id="1.10.10.10">
    <property type="entry name" value="Winged helix-like DNA-binding domain superfamily/Winged helix DNA-binding domain"/>
    <property type="match status" value="1"/>
</dbReference>
<accession>A0A1H4RGV4</accession>
<protein>
    <submittedName>
        <fullName evidence="5">DNA-binding transcriptional regulator, GntR family</fullName>
    </submittedName>
</protein>
<keyword evidence="1" id="KW-0805">Transcription regulation</keyword>
<dbReference type="Pfam" id="PF07729">
    <property type="entry name" value="FCD"/>
    <property type="match status" value="1"/>
</dbReference>
<dbReference type="InterPro" id="IPR009057">
    <property type="entry name" value="Homeodomain-like_sf"/>
</dbReference>
<dbReference type="InterPro" id="IPR011711">
    <property type="entry name" value="GntR_C"/>
</dbReference>
<dbReference type="PANTHER" id="PTHR43537:SF24">
    <property type="entry name" value="GLUCONATE OPERON TRANSCRIPTIONAL REPRESSOR"/>
    <property type="match status" value="1"/>
</dbReference>
<sequence>MLSCTEMGAAEVARRSDVTVRTVAKWRKRYVEYGIDGLADAPRSGRPSTAGDVVHRTLTCVLEPPPEGGWTTRSIAEHVGVSQSTVSRIRREHYPAAGSAADPDLPPNAVLAYVHLEPGSSVLVFHSGPTKSGRPHRSASTSREISDAVEVLLCGSICAEDVPRGMSIGSGERLRRALQYAPRDRAVTAILDFEPDTATAAWVRRTRSIRTVTVERRRWLELLAPAASAIDARQLPELNELERAIRGWYQGSRGEFQWTRWDRTSDSGTKVSSAAAEARRETDAAIVVAGLCEAIAEGALHAGRVINARTMTSRTGLSAGTLVDALRHLVEDGLVDQDRAGHFYVPTPAERDVLESYTARGLLGTALVRRLAARGGGVPDIVDALYQRIGRSAVEDEPLVTGSLDLDLQDELARAADMPRIEAMFTRLTLQIRLFAAALGVTYQHPVDGIITDDGRVLEAIGSSDQDAAIAAWREKIDNCIRYMVPHLGQRRR</sequence>
<evidence type="ECO:0000313" key="5">
    <source>
        <dbReference type="EMBL" id="SEC31099.1"/>
    </source>
</evidence>
<feature type="domain" description="GntR C-terminal" evidence="4">
    <location>
        <begin position="355"/>
        <end position="479"/>
    </location>
</feature>
<dbReference type="InterPro" id="IPR036388">
    <property type="entry name" value="WH-like_DNA-bd_sf"/>
</dbReference>
<keyword evidence="2 5" id="KW-0238">DNA-binding</keyword>
<evidence type="ECO:0000313" key="6">
    <source>
        <dbReference type="Proteomes" id="UP000183561"/>
    </source>
</evidence>
<dbReference type="SMART" id="SM00895">
    <property type="entry name" value="FCD"/>
    <property type="match status" value="1"/>
</dbReference>
<dbReference type="AlphaFoldDB" id="A0A1H4RGV4"/>
<dbReference type="Proteomes" id="UP000183561">
    <property type="component" value="Unassembled WGS sequence"/>
</dbReference>
<dbReference type="PANTHER" id="PTHR43537">
    <property type="entry name" value="TRANSCRIPTIONAL REGULATOR, GNTR FAMILY"/>
    <property type="match status" value="1"/>
</dbReference>
<dbReference type="SUPFAM" id="SSF48008">
    <property type="entry name" value="GntR ligand-binding domain-like"/>
    <property type="match status" value="1"/>
</dbReference>
<dbReference type="SUPFAM" id="SSF46785">
    <property type="entry name" value="Winged helix' DNA-binding domain"/>
    <property type="match status" value="1"/>
</dbReference>
<dbReference type="InterPro" id="IPR036390">
    <property type="entry name" value="WH_DNA-bd_sf"/>
</dbReference>
<proteinExistence type="predicted"/>